<gene>
    <name evidence="1" type="ORF">WDV06_23530</name>
</gene>
<keyword evidence="2" id="KW-1185">Reference proteome</keyword>
<sequence>MPPLNPSADQANDHLSILDDVILRPFPDKEGRPDANGQWGGPGFHLAVLRESQDFWEDRSTEIVDAAEGELAADLAALAVVLTARWGAPQTIDLRPYLGLDDPGYPGNEAPEPLSYLSNVAMDMQVWRVPSAGRWLGLTIGQGDRELPFELLAAVGESSAPPR</sequence>
<dbReference type="EMBL" id="JBBDHD010000068">
    <property type="protein sequence ID" value="MFH7598045.1"/>
    <property type="molecule type" value="Genomic_DNA"/>
</dbReference>
<dbReference type="RefSeq" id="WP_395511759.1">
    <property type="nucleotide sequence ID" value="NZ_JBBDHD010000068.1"/>
</dbReference>
<evidence type="ECO:0000313" key="1">
    <source>
        <dbReference type="EMBL" id="MFH7598045.1"/>
    </source>
</evidence>
<comment type="caution">
    <text evidence="1">The sequence shown here is derived from an EMBL/GenBank/DDBJ whole genome shotgun (WGS) entry which is preliminary data.</text>
</comment>
<proteinExistence type="predicted"/>
<accession>A0ABW7PI24</accession>
<name>A0ABW7PI24_9ACTN</name>
<protein>
    <submittedName>
        <fullName evidence="1">Uncharacterized protein</fullName>
    </submittedName>
</protein>
<organism evidence="1 2">
    <name type="scientific">Streptomyces racemochromogenes</name>
    <dbReference type="NCBI Taxonomy" id="67353"/>
    <lineage>
        <taxon>Bacteria</taxon>
        <taxon>Bacillati</taxon>
        <taxon>Actinomycetota</taxon>
        <taxon>Actinomycetes</taxon>
        <taxon>Kitasatosporales</taxon>
        <taxon>Streptomycetaceae</taxon>
        <taxon>Streptomyces</taxon>
    </lineage>
</organism>
<evidence type="ECO:0000313" key="2">
    <source>
        <dbReference type="Proteomes" id="UP001610631"/>
    </source>
</evidence>
<dbReference type="Proteomes" id="UP001610631">
    <property type="component" value="Unassembled WGS sequence"/>
</dbReference>
<reference evidence="1 2" key="1">
    <citation type="submission" date="2024-03" db="EMBL/GenBank/DDBJ databases">
        <title>Whole genome sequencing of Streptomyces racemochromogenes, to identify antimicrobial biosynthetic gene clusters.</title>
        <authorList>
            <person name="Suryawanshi P."/>
            <person name="Krishnaraj P.U."/>
            <person name="Arun Y.P."/>
            <person name="Suryawanshi M.P."/>
            <person name="Rakshit O."/>
        </authorList>
    </citation>
    <scope>NUCLEOTIDE SEQUENCE [LARGE SCALE GENOMIC DNA]</scope>
    <source>
        <strain evidence="1 2">AUDT626</strain>
    </source>
</reference>